<sequence>MGTNQEESLDFEVNENTMTSEGSELTFRSAQGDCEDSTVDSFCASGSPGKPLPFISPLTSPISKECDKRQRDAGHQAWGDHPLPRAATDTFLSSPSTSNTILNGGRAPQPPCPASTPTASQISILSLDSETCDSLRDKTTISRVLAPVRTVSATAPCSASTESVDAFTTRTGRASSVAGLQEFEFRSYSPAHLVVDACHPASEAARGVVEGRPGGISCRSQSFFSPPGDQQSGIDVNVQLTMTLPAENPAIVEASSSVVFTTFFRERFKLEHGASCADRRPAVVVTAQADSHAAASVSTREHNPTVARQASSEDQKPSTSFRRSSDTAPDVSTVQEELDQLPHAEEGSLEERVACHLARIGDEINRLYGSRFDQIIKRLPEDQDSLEIFSNVARIFFTRRPTNWGQIISLFYFGYRLAVRRLARGIVGAVVQVVQSLVSYCRNLDIFGWIANQGGWRILEYLSLVRPQDSVVNSMSSTATTEQASGTDYDDGAIFALARVISSVGINRQQVQYTLIGAGITLVFATVLTAFRRR</sequence>
<dbReference type="Gene3D" id="1.10.437.10">
    <property type="entry name" value="Blc2-like"/>
    <property type="match status" value="1"/>
</dbReference>
<dbReference type="GO" id="GO:0042981">
    <property type="term" value="P:regulation of apoptotic process"/>
    <property type="evidence" value="ECO:0007669"/>
    <property type="project" value="InterPro"/>
</dbReference>
<keyword evidence="4" id="KW-0812">Transmembrane</keyword>
<feature type="compositionally biased region" description="Basic and acidic residues" evidence="3">
    <location>
        <begin position="65"/>
        <end position="74"/>
    </location>
</feature>
<dbReference type="PANTHER" id="PTHR11256">
    <property type="entry name" value="BCL-2 RELATED"/>
    <property type="match status" value="1"/>
</dbReference>
<dbReference type="GO" id="GO:0097192">
    <property type="term" value="P:extrinsic apoptotic signaling pathway in absence of ligand"/>
    <property type="evidence" value="ECO:0007669"/>
    <property type="project" value="TreeGrafter"/>
</dbReference>
<dbReference type="SMART" id="SM00337">
    <property type="entry name" value="BCL"/>
    <property type="match status" value="1"/>
</dbReference>
<name>A0A0X3P0K0_SCHSO</name>
<accession>A0A0X3P0K0</accession>
<protein>
    <recommendedName>
        <fullName evidence="5">Bcl-2 Bcl-2 homology region 1-3 domain-containing protein</fullName>
    </recommendedName>
</protein>
<keyword evidence="4" id="KW-0472">Membrane</keyword>
<dbReference type="GO" id="GO:0015288">
    <property type="term" value="F:porin activity"/>
    <property type="evidence" value="ECO:0007669"/>
    <property type="project" value="TreeGrafter"/>
</dbReference>
<dbReference type="GO" id="GO:0001836">
    <property type="term" value="P:release of cytochrome c from mitochondria"/>
    <property type="evidence" value="ECO:0007669"/>
    <property type="project" value="TreeGrafter"/>
</dbReference>
<keyword evidence="2" id="KW-0053">Apoptosis</keyword>
<feature type="compositionally biased region" description="Polar residues" evidence="3">
    <location>
        <begin position="317"/>
        <end position="331"/>
    </location>
</feature>
<evidence type="ECO:0000259" key="5">
    <source>
        <dbReference type="SMART" id="SM00337"/>
    </source>
</evidence>
<feature type="region of interest" description="Disordered" evidence="3">
    <location>
        <begin position="293"/>
        <end position="331"/>
    </location>
</feature>
<dbReference type="SUPFAM" id="SSF56854">
    <property type="entry name" value="Bcl-2 inhibitors of programmed cell death"/>
    <property type="match status" value="1"/>
</dbReference>
<dbReference type="CDD" id="cd06845">
    <property type="entry name" value="Bcl-2_like"/>
    <property type="match status" value="1"/>
</dbReference>
<dbReference type="InterPro" id="IPR026298">
    <property type="entry name" value="Bcl-2_fam"/>
</dbReference>
<feature type="compositionally biased region" description="Polar residues" evidence="3">
    <location>
        <begin position="14"/>
        <end position="29"/>
    </location>
</feature>
<evidence type="ECO:0000256" key="3">
    <source>
        <dbReference type="SAM" id="MobiDB-lite"/>
    </source>
</evidence>
<feature type="region of interest" description="Disordered" evidence="3">
    <location>
        <begin position="65"/>
        <end position="88"/>
    </location>
</feature>
<evidence type="ECO:0000256" key="2">
    <source>
        <dbReference type="ARBA" id="ARBA00022703"/>
    </source>
</evidence>
<dbReference type="Pfam" id="PF00452">
    <property type="entry name" value="Bcl-2"/>
    <property type="match status" value="1"/>
</dbReference>
<keyword evidence="4" id="KW-1133">Transmembrane helix</keyword>
<feature type="transmembrane region" description="Helical" evidence="4">
    <location>
        <begin position="511"/>
        <end position="531"/>
    </location>
</feature>
<dbReference type="GO" id="GO:0008630">
    <property type="term" value="P:intrinsic apoptotic signaling pathway in response to DNA damage"/>
    <property type="evidence" value="ECO:0007669"/>
    <property type="project" value="TreeGrafter"/>
</dbReference>
<dbReference type="PANTHER" id="PTHR11256:SF41">
    <property type="entry name" value="BCL-2 HOMOLOGOUS ANTAGONIST_KILLER"/>
    <property type="match status" value="1"/>
</dbReference>
<organism evidence="6">
    <name type="scientific">Schistocephalus solidus</name>
    <name type="common">Tapeworm</name>
    <dbReference type="NCBI Taxonomy" id="70667"/>
    <lineage>
        <taxon>Eukaryota</taxon>
        <taxon>Metazoa</taxon>
        <taxon>Spiralia</taxon>
        <taxon>Lophotrochozoa</taxon>
        <taxon>Platyhelminthes</taxon>
        <taxon>Cestoda</taxon>
        <taxon>Eucestoda</taxon>
        <taxon>Diphyllobothriidea</taxon>
        <taxon>Diphyllobothriidae</taxon>
        <taxon>Schistocephalus</taxon>
    </lineage>
</organism>
<dbReference type="InterPro" id="IPR036834">
    <property type="entry name" value="Bcl-2-like_sf"/>
</dbReference>
<dbReference type="InterPro" id="IPR002475">
    <property type="entry name" value="Bcl2-like"/>
</dbReference>
<dbReference type="AlphaFoldDB" id="A0A0X3P0K0"/>
<feature type="domain" description="Bcl-2 Bcl-2 homology region 1-3" evidence="5">
    <location>
        <begin position="357"/>
        <end position="456"/>
    </location>
</feature>
<gene>
    <name evidence="6" type="ORF">TR121234</name>
</gene>
<dbReference type="GO" id="GO:0051400">
    <property type="term" value="F:BH domain binding"/>
    <property type="evidence" value="ECO:0007669"/>
    <property type="project" value="TreeGrafter"/>
</dbReference>
<comment type="similarity">
    <text evidence="1">Belongs to the Bcl-2 family.</text>
</comment>
<evidence type="ECO:0000313" key="6">
    <source>
        <dbReference type="EMBL" id="JAP44930.1"/>
    </source>
</evidence>
<dbReference type="InterPro" id="IPR046371">
    <property type="entry name" value="Bcl-2_BH1-3"/>
</dbReference>
<dbReference type="EMBL" id="GEEE01018295">
    <property type="protein sequence ID" value="JAP44930.1"/>
    <property type="molecule type" value="Transcribed_RNA"/>
</dbReference>
<evidence type="ECO:0000256" key="1">
    <source>
        <dbReference type="ARBA" id="ARBA00009458"/>
    </source>
</evidence>
<feature type="region of interest" description="Disordered" evidence="3">
    <location>
        <begin position="1"/>
        <end position="31"/>
    </location>
</feature>
<dbReference type="GO" id="GO:0005741">
    <property type="term" value="C:mitochondrial outer membrane"/>
    <property type="evidence" value="ECO:0007669"/>
    <property type="project" value="TreeGrafter"/>
</dbReference>
<reference evidence="6" key="1">
    <citation type="submission" date="2016-01" db="EMBL/GenBank/DDBJ databases">
        <title>Reference transcriptome for the parasite Schistocephalus solidus: insights into the molecular evolution of parasitism.</title>
        <authorList>
            <person name="Hebert F.O."/>
            <person name="Grambauer S."/>
            <person name="Barber I."/>
            <person name="Landry C.R."/>
            <person name="Aubin-Horth N."/>
        </authorList>
    </citation>
    <scope>NUCLEOTIDE SEQUENCE</scope>
</reference>
<evidence type="ECO:0000256" key="4">
    <source>
        <dbReference type="SAM" id="Phobius"/>
    </source>
</evidence>
<dbReference type="PROSITE" id="PS50062">
    <property type="entry name" value="BCL2_FAMILY"/>
    <property type="match status" value="1"/>
</dbReference>
<proteinExistence type="inferred from homology"/>